<dbReference type="RefSeq" id="WP_205258799.1">
    <property type="nucleotide sequence ID" value="NZ_JAERWK010000001.1"/>
</dbReference>
<dbReference type="InterPro" id="IPR036259">
    <property type="entry name" value="MFS_trans_sf"/>
</dbReference>
<sequence>MSLADRSQDPEHRVRGMRRRRSIVFGIGMIVALAPLITLPATTTASQRWWAVGVTALAALSWAAVQAMTGRGPIDQDAGRRLPGGALGAILGAVLVATLAPSAFPTPLWMAAIWIFVAAFAGSSLVTVVTIVLRRRLLARG</sequence>
<organism evidence="2 3">
    <name type="scientific">Nakamurella leprariae</name>
    <dbReference type="NCBI Taxonomy" id="2803911"/>
    <lineage>
        <taxon>Bacteria</taxon>
        <taxon>Bacillati</taxon>
        <taxon>Actinomycetota</taxon>
        <taxon>Actinomycetes</taxon>
        <taxon>Nakamurellales</taxon>
        <taxon>Nakamurellaceae</taxon>
        <taxon>Nakamurella</taxon>
    </lineage>
</organism>
<protein>
    <submittedName>
        <fullName evidence="2">Uncharacterized protein</fullName>
    </submittedName>
</protein>
<dbReference type="Gene3D" id="1.20.1250.20">
    <property type="entry name" value="MFS general substrate transporter like domains"/>
    <property type="match status" value="1"/>
</dbReference>
<dbReference type="AlphaFoldDB" id="A0A938Y4E0"/>
<reference evidence="2" key="1">
    <citation type="submission" date="2021-01" db="EMBL/GenBank/DDBJ databases">
        <title>YIM 132084 draft genome.</title>
        <authorList>
            <person name="An D."/>
        </authorList>
    </citation>
    <scope>NUCLEOTIDE SEQUENCE</scope>
    <source>
        <strain evidence="2">YIM 132084</strain>
    </source>
</reference>
<feature type="transmembrane region" description="Helical" evidence="1">
    <location>
        <begin position="23"/>
        <end position="43"/>
    </location>
</feature>
<gene>
    <name evidence="2" type="ORF">JL106_01010</name>
</gene>
<keyword evidence="1" id="KW-0812">Transmembrane</keyword>
<evidence type="ECO:0000313" key="2">
    <source>
        <dbReference type="EMBL" id="MBM9465856.1"/>
    </source>
</evidence>
<feature type="transmembrane region" description="Helical" evidence="1">
    <location>
        <begin position="82"/>
        <end position="102"/>
    </location>
</feature>
<dbReference type="Proteomes" id="UP000663792">
    <property type="component" value="Unassembled WGS sequence"/>
</dbReference>
<accession>A0A938Y4E0</accession>
<keyword evidence="1" id="KW-1133">Transmembrane helix</keyword>
<name>A0A938Y4E0_9ACTN</name>
<keyword evidence="3" id="KW-1185">Reference proteome</keyword>
<evidence type="ECO:0000313" key="3">
    <source>
        <dbReference type="Proteomes" id="UP000663792"/>
    </source>
</evidence>
<dbReference type="EMBL" id="JAERWK010000001">
    <property type="protein sequence ID" value="MBM9465856.1"/>
    <property type="molecule type" value="Genomic_DNA"/>
</dbReference>
<comment type="caution">
    <text evidence="2">The sequence shown here is derived from an EMBL/GenBank/DDBJ whole genome shotgun (WGS) entry which is preliminary data.</text>
</comment>
<feature type="transmembrane region" description="Helical" evidence="1">
    <location>
        <begin position="49"/>
        <end position="70"/>
    </location>
</feature>
<feature type="transmembrane region" description="Helical" evidence="1">
    <location>
        <begin position="108"/>
        <end position="133"/>
    </location>
</feature>
<evidence type="ECO:0000256" key="1">
    <source>
        <dbReference type="SAM" id="Phobius"/>
    </source>
</evidence>
<keyword evidence="1" id="KW-0472">Membrane</keyword>
<proteinExistence type="predicted"/>